<dbReference type="NCBIfam" id="TIGR02246">
    <property type="entry name" value="SgcJ/EcaC family oxidoreductase"/>
    <property type="match status" value="1"/>
</dbReference>
<protein>
    <submittedName>
        <fullName evidence="2">SgcJ/EcaC family oxidoreductase</fullName>
    </submittedName>
</protein>
<evidence type="ECO:0000313" key="2">
    <source>
        <dbReference type="EMBL" id="RKH64299.1"/>
    </source>
</evidence>
<dbReference type="InterPro" id="IPR032710">
    <property type="entry name" value="NTF2-like_dom_sf"/>
</dbReference>
<sequence>MADCRHDTLFFCSSCGPESGLDVHGVHAPDHTQDELDLRQLVKAQTKAWNAHDAAAWTRDFTDDADFINIVGTVFQGRAEIETRHAAIFASIFKTSHAEVTVRKVHFPSADIAVVDTVHEVTGHTGLPPGVQNTKEGLLRTQMRYVLKRSQKQWRIVAGQNTDVKPVLQARALDVVPDLGRPTDTLLLFQLDIVRQGIGSGTEPTLLVHLIFAPATSLA</sequence>
<name>A0A3A8Q6H2_9BACT</name>
<evidence type="ECO:0000259" key="1">
    <source>
        <dbReference type="Pfam" id="PF14534"/>
    </source>
</evidence>
<reference evidence="3" key="1">
    <citation type="submission" date="2018-09" db="EMBL/GenBank/DDBJ databases">
        <authorList>
            <person name="Livingstone P.G."/>
            <person name="Whitworth D.E."/>
        </authorList>
    </citation>
    <scope>NUCLEOTIDE SEQUENCE [LARGE SCALE GENOMIC DNA]</scope>
    <source>
        <strain evidence="3">AB050A</strain>
    </source>
</reference>
<dbReference type="Proteomes" id="UP000267003">
    <property type="component" value="Unassembled WGS sequence"/>
</dbReference>
<keyword evidence="3" id="KW-1185">Reference proteome</keyword>
<dbReference type="EMBL" id="RAWK01000107">
    <property type="protein sequence ID" value="RKH64299.1"/>
    <property type="molecule type" value="Genomic_DNA"/>
</dbReference>
<dbReference type="Pfam" id="PF14534">
    <property type="entry name" value="DUF4440"/>
    <property type="match status" value="1"/>
</dbReference>
<feature type="domain" description="DUF4440" evidence="1">
    <location>
        <begin position="38"/>
        <end position="156"/>
    </location>
</feature>
<dbReference type="InterPro" id="IPR027843">
    <property type="entry name" value="DUF4440"/>
</dbReference>
<proteinExistence type="predicted"/>
<dbReference type="InterPro" id="IPR011944">
    <property type="entry name" value="Steroid_delta5-4_isomerase"/>
</dbReference>
<gene>
    <name evidence="2" type="ORF">D7W81_18870</name>
</gene>
<dbReference type="Gene3D" id="3.10.450.50">
    <property type="match status" value="1"/>
</dbReference>
<evidence type="ECO:0000313" key="3">
    <source>
        <dbReference type="Proteomes" id="UP000267003"/>
    </source>
</evidence>
<dbReference type="CDD" id="cd00531">
    <property type="entry name" value="NTF2_like"/>
    <property type="match status" value="1"/>
</dbReference>
<dbReference type="OrthoDB" id="122531at2"/>
<comment type="caution">
    <text evidence="2">The sequence shown here is derived from an EMBL/GenBank/DDBJ whole genome shotgun (WGS) entry which is preliminary data.</text>
</comment>
<dbReference type="AlphaFoldDB" id="A0A3A8Q6H2"/>
<dbReference type="SUPFAM" id="SSF54427">
    <property type="entry name" value="NTF2-like"/>
    <property type="match status" value="1"/>
</dbReference>
<accession>A0A3A8Q6H2</accession>
<organism evidence="2 3">
    <name type="scientific">Corallococcus aberystwythensis</name>
    <dbReference type="NCBI Taxonomy" id="2316722"/>
    <lineage>
        <taxon>Bacteria</taxon>
        <taxon>Pseudomonadati</taxon>
        <taxon>Myxococcota</taxon>
        <taxon>Myxococcia</taxon>
        <taxon>Myxococcales</taxon>
        <taxon>Cystobacterineae</taxon>
        <taxon>Myxococcaceae</taxon>
        <taxon>Corallococcus</taxon>
    </lineage>
</organism>